<evidence type="ECO:0000313" key="2">
    <source>
        <dbReference type="Proteomes" id="UP000051612"/>
    </source>
</evidence>
<dbReference type="Proteomes" id="UP000051612">
    <property type="component" value="Unassembled WGS sequence"/>
</dbReference>
<name>A0A0R2BGH2_9LACO</name>
<accession>A0A0R2BGH2</accession>
<dbReference type="PATRIC" id="fig|1423772.3.peg.579"/>
<gene>
    <name evidence="1" type="ORF">FC48_GL000533</name>
</gene>
<protein>
    <submittedName>
        <fullName evidence="1">Uncharacterized protein</fullName>
    </submittedName>
</protein>
<evidence type="ECO:0000313" key="1">
    <source>
        <dbReference type="EMBL" id="KRM77877.1"/>
    </source>
</evidence>
<sequence length="96" mass="10994">MILKEHEPNNKDVYVVLTPIDYPLGEKMEFVTDVCLLGAFHTLEEAKKHVADTVKQLNDELGEDFEPEEYSFYIKVLKGVAPEDKLIISVDENIIK</sequence>
<reference evidence="1 2" key="1">
    <citation type="journal article" date="2015" name="Genome Announc.">
        <title>Expanding the biotechnology potential of lactobacilli through comparative genomics of 213 strains and associated genera.</title>
        <authorList>
            <person name="Sun Z."/>
            <person name="Harris H.M."/>
            <person name="McCann A."/>
            <person name="Guo C."/>
            <person name="Argimon S."/>
            <person name="Zhang W."/>
            <person name="Yang X."/>
            <person name="Jeffery I.B."/>
            <person name="Cooney J.C."/>
            <person name="Kagawa T.F."/>
            <person name="Liu W."/>
            <person name="Song Y."/>
            <person name="Salvetti E."/>
            <person name="Wrobel A."/>
            <person name="Rasinkangas P."/>
            <person name="Parkhill J."/>
            <person name="Rea M.C."/>
            <person name="O'Sullivan O."/>
            <person name="Ritari J."/>
            <person name="Douillard F.P."/>
            <person name="Paul Ross R."/>
            <person name="Yang R."/>
            <person name="Briner A.E."/>
            <person name="Felis G.E."/>
            <person name="de Vos W.M."/>
            <person name="Barrangou R."/>
            <person name="Klaenhammer T.R."/>
            <person name="Caufield P.W."/>
            <person name="Cui Y."/>
            <person name="Zhang H."/>
            <person name="O'Toole P.W."/>
        </authorList>
    </citation>
    <scope>NUCLEOTIDE SEQUENCE [LARGE SCALE GENOMIC DNA]</scope>
    <source>
        <strain evidence="1 2">DSM 20452</strain>
    </source>
</reference>
<dbReference type="RefSeq" id="WP_056958077.1">
    <property type="nucleotide sequence ID" value="NZ_AYYN01000013.1"/>
</dbReference>
<dbReference type="EMBL" id="AYYN01000013">
    <property type="protein sequence ID" value="KRM77877.1"/>
    <property type="molecule type" value="Genomic_DNA"/>
</dbReference>
<dbReference type="AlphaFoldDB" id="A0A0R2BGH2"/>
<proteinExistence type="predicted"/>
<organism evidence="1 2">
    <name type="scientific">Ligilactobacillus murinus DSM 20452 = NBRC 14221</name>
    <dbReference type="NCBI Taxonomy" id="1423772"/>
    <lineage>
        <taxon>Bacteria</taxon>
        <taxon>Bacillati</taxon>
        <taxon>Bacillota</taxon>
        <taxon>Bacilli</taxon>
        <taxon>Lactobacillales</taxon>
        <taxon>Lactobacillaceae</taxon>
        <taxon>Ligilactobacillus</taxon>
    </lineage>
</organism>
<comment type="caution">
    <text evidence="1">The sequence shown here is derived from an EMBL/GenBank/DDBJ whole genome shotgun (WGS) entry which is preliminary data.</text>
</comment>